<dbReference type="Pfam" id="PF00156">
    <property type="entry name" value="Pribosyltran"/>
    <property type="match status" value="1"/>
</dbReference>
<accession>A0ABS9GW68</accession>
<comment type="catalytic activity">
    <reaction evidence="6">
        <text>orotidine 5'-phosphate + diphosphate = orotate + 5-phospho-alpha-D-ribose 1-diphosphate</text>
        <dbReference type="Rhea" id="RHEA:10380"/>
        <dbReference type="ChEBI" id="CHEBI:30839"/>
        <dbReference type="ChEBI" id="CHEBI:33019"/>
        <dbReference type="ChEBI" id="CHEBI:57538"/>
        <dbReference type="ChEBI" id="CHEBI:58017"/>
        <dbReference type="EC" id="2.4.2.10"/>
    </reaction>
</comment>
<dbReference type="RefSeq" id="WP_236332306.1">
    <property type="nucleotide sequence ID" value="NZ_JAKIJS010000001.1"/>
</dbReference>
<sequence length="211" mass="23181">MKRQVAKYLLDIEAVTLNPDAPFTWSSGLRSPIYCDNRLIISHPEIRSRIADYFVQIIRSNYAEVDVIAGTATAGIPHAALVAERMNLPMVYVRSKPKSHGTGSQIEGKINKGDKVVIIEDLISTAGSALTAMKALNEAEASVLGCAAIFTYELQKGKEAIKNAQMDVQTITDFSTLIHVAVNEKKVSEESVEHLHVWCNDPESWSRAVAK</sequence>
<organism evidence="8 9">
    <name type="scientific">Pseudalkalibacillus berkeleyi</name>
    <dbReference type="NCBI Taxonomy" id="1069813"/>
    <lineage>
        <taxon>Bacteria</taxon>
        <taxon>Bacillati</taxon>
        <taxon>Bacillota</taxon>
        <taxon>Bacilli</taxon>
        <taxon>Bacillales</taxon>
        <taxon>Fictibacillaceae</taxon>
        <taxon>Pseudalkalibacillus</taxon>
    </lineage>
</organism>
<dbReference type="CDD" id="cd06223">
    <property type="entry name" value="PRTases_typeI"/>
    <property type="match status" value="1"/>
</dbReference>
<dbReference type="EC" id="2.4.2.10" evidence="2 6"/>
<feature type="binding site" evidence="6">
    <location>
        <position position="98"/>
    </location>
    <ligand>
        <name>5-phospho-alpha-D-ribose 1-diphosphate</name>
        <dbReference type="ChEBI" id="CHEBI:58017"/>
        <note>ligand shared between dimeric partners</note>
    </ligand>
</feature>
<evidence type="ECO:0000256" key="4">
    <source>
        <dbReference type="ARBA" id="ARBA00022679"/>
    </source>
</evidence>
<keyword evidence="9" id="KW-1185">Reference proteome</keyword>
<evidence type="ECO:0000256" key="2">
    <source>
        <dbReference type="ARBA" id="ARBA00011971"/>
    </source>
</evidence>
<evidence type="ECO:0000313" key="9">
    <source>
        <dbReference type="Proteomes" id="UP001649381"/>
    </source>
</evidence>
<feature type="binding site" evidence="6">
    <location>
        <position position="124"/>
    </location>
    <ligand>
        <name>orotate</name>
        <dbReference type="ChEBI" id="CHEBI:30839"/>
    </ligand>
</feature>
<dbReference type="InterPro" id="IPR004467">
    <property type="entry name" value="Or_phspho_trans_dom"/>
</dbReference>
<dbReference type="SUPFAM" id="SSF53271">
    <property type="entry name" value="PRTase-like"/>
    <property type="match status" value="1"/>
</dbReference>
<proteinExistence type="inferred from homology"/>
<dbReference type="PANTHER" id="PTHR19278:SF9">
    <property type="entry name" value="URIDINE 5'-MONOPHOSPHATE SYNTHASE"/>
    <property type="match status" value="1"/>
</dbReference>
<evidence type="ECO:0000256" key="3">
    <source>
        <dbReference type="ARBA" id="ARBA00022676"/>
    </source>
</evidence>
<keyword evidence="5 6" id="KW-0665">Pyrimidine biosynthesis</keyword>
<keyword evidence="6" id="KW-0460">Magnesium</keyword>
<evidence type="ECO:0000256" key="5">
    <source>
        <dbReference type="ARBA" id="ARBA00022975"/>
    </source>
</evidence>
<dbReference type="InterPro" id="IPR029057">
    <property type="entry name" value="PRTase-like"/>
</dbReference>
<evidence type="ECO:0000256" key="6">
    <source>
        <dbReference type="HAMAP-Rule" id="MF_01208"/>
    </source>
</evidence>
<comment type="similarity">
    <text evidence="6">Belongs to the purine/pyrimidine phosphoribosyltransferase family. PyrE subfamily.</text>
</comment>
<comment type="caution">
    <text evidence="6">Lacks conserved residue(s) required for the propagation of feature annotation.</text>
</comment>
<dbReference type="Gene3D" id="3.40.50.2020">
    <property type="match status" value="1"/>
</dbReference>
<comment type="subunit">
    <text evidence="6">Homodimer.</text>
</comment>
<evidence type="ECO:0000256" key="1">
    <source>
        <dbReference type="ARBA" id="ARBA00004889"/>
    </source>
</evidence>
<comment type="function">
    <text evidence="6">Catalyzes the transfer of a ribosyl phosphate group from 5-phosphoribose 1-diphosphate to orotate, leading to the formation of orotidine monophosphate (OMP).</text>
</comment>
<comment type="pathway">
    <text evidence="1 6">Pyrimidine metabolism; UMP biosynthesis via de novo pathway; UMP from orotate: step 1/2.</text>
</comment>
<gene>
    <name evidence="6 8" type="primary">pyrE</name>
    <name evidence="8" type="ORF">L2716_04820</name>
</gene>
<dbReference type="InterPro" id="IPR000836">
    <property type="entry name" value="PRTase_dom"/>
</dbReference>
<evidence type="ECO:0000313" key="8">
    <source>
        <dbReference type="EMBL" id="MCF6137044.1"/>
    </source>
</evidence>
<feature type="binding site" description="in other chain" evidence="6">
    <location>
        <begin position="120"/>
        <end position="128"/>
    </location>
    <ligand>
        <name>5-phospho-alpha-D-ribose 1-diphosphate</name>
        <dbReference type="ChEBI" id="CHEBI:58017"/>
        <note>ligand shared between dimeric partners</note>
    </ligand>
</feature>
<evidence type="ECO:0000259" key="7">
    <source>
        <dbReference type="Pfam" id="PF00156"/>
    </source>
</evidence>
<reference evidence="8 9" key="1">
    <citation type="submission" date="2022-01" db="EMBL/GenBank/DDBJ databases">
        <title>Alkalihalobacillus sp. EGI L200015, a novel bacterium isolated from a salt lake sediment.</title>
        <authorList>
            <person name="Gao L."/>
            <person name="Fang B.-Z."/>
            <person name="Li W.-J."/>
        </authorList>
    </citation>
    <scope>NUCLEOTIDE SEQUENCE [LARGE SCALE GENOMIC DNA]</scope>
    <source>
        <strain evidence="8 9">KCTC 12718</strain>
    </source>
</reference>
<comment type="cofactor">
    <cofactor evidence="6">
        <name>Mg(2+)</name>
        <dbReference type="ChEBI" id="CHEBI:18420"/>
    </cofactor>
</comment>
<dbReference type="GO" id="GO:0004588">
    <property type="term" value="F:orotate phosphoribosyltransferase activity"/>
    <property type="evidence" value="ECO:0007669"/>
    <property type="project" value="UniProtKB-EC"/>
</dbReference>
<comment type="caution">
    <text evidence="8">The sequence shown here is derived from an EMBL/GenBank/DDBJ whole genome shotgun (WGS) entry which is preliminary data.</text>
</comment>
<protein>
    <recommendedName>
        <fullName evidence="2 6">Orotate phosphoribosyltransferase</fullName>
        <shortName evidence="6">OPRT</shortName>
        <shortName evidence="6">OPRTase</shortName>
        <ecNumber evidence="2 6">2.4.2.10</ecNumber>
    </recommendedName>
</protein>
<feature type="domain" description="Phosphoribosyltransferase" evidence="7">
    <location>
        <begin position="43"/>
        <end position="169"/>
    </location>
</feature>
<dbReference type="Proteomes" id="UP001649381">
    <property type="component" value="Unassembled WGS sequence"/>
</dbReference>
<feature type="binding site" evidence="6">
    <location>
        <position position="100"/>
    </location>
    <ligand>
        <name>5-phospho-alpha-D-ribose 1-diphosphate</name>
        <dbReference type="ChEBI" id="CHEBI:58017"/>
        <note>ligand shared between dimeric partners</note>
    </ligand>
</feature>
<dbReference type="InterPro" id="IPR023031">
    <property type="entry name" value="OPRT"/>
</dbReference>
<keyword evidence="3 6" id="KW-0328">Glycosyltransferase</keyword>
<dbReference type="EMBL" id="JAKIJS010000001">
    <property type="protein sequence ID" value="MCF6137044.1"/>
    <property type="molecule type" value="Genomic_DNA"/>
</dbReference>
<dbReference type="NCBIfam" id="TIGR00336">
    <property type="entry name" value="pyrE"/>
    <property type="match status" value="1"/>
</dbReference>
<dbReference type="HAMAP" id="MF_01208">
    <property type="entry name" value="PyrE"/>
    <property type="match status" value="1"/>
</dbReference>
<keyword evidence="4 6" id="KW-0808">Transferase</keyword>
<feature type="binding site" evidence="6">
    <location>
        <position position="94"/>
    </location>
    <ligand>
        <name>5-phospho-alpha-D-ribose 1-diphosphate</name>
        <dbReference type="ChEBI" id="CHEBI:58017"/>
        <note>ligand shared between dimeric partners</note>
    </ligand>
</feature>
<name>A0ABS9GW68_9BACL</name>
<dbReference type="PANTHER" id="PTHR19278">
    <property type="entry name" value="OROTATE PHOSPHORIBOSYLTRANSFERASE"/>
    <property type="match status" value="1"/>
</dbReference>